<gene>
    <name evidence="3" type="ORF">HZH68_011429</name>
</gene>
<dbReference type="AlphaFoldDB" id="A0A834JQN6"/>
<organism evidence="3 4">
    <name type="scientific">Vespula germanica</name>
    <name type="common">German yellow jacket</name>
    <name type="synonym">Paravespula germanica</name>
    <dbReference type="NCBI Taxonomy" id="30212"/>
    <lineage>
        <taxon>Eukaryota</taxon>
        <taxon>Metazoa</taxon>
        <taxon>Ecdysozoa</taxon>
        <taxon>Arthropoda</taxon>
        <taxon>Hexapoda</taxon>
        <taxon>Insecta</taxon>
        <taxon>Pterygota</taxon>
        <taxon>Neoptera</taxon>
        <taxon>Endopterygota</taxon>
        <taxon>Hymenoptera</taxon>
        <taxon>Apocrita</taxon>
        <taxon>Aculeata</taxon>
        <taxon>Vespoidea</taxon>
        <taxon>Vespidae</taxon>
        <taxon>Vespinae</taxon>
        <taxon>Vespula</taxon>
    </lineage>
</organism>
<proteinExistence type="predicted"/>
<accession>A0A834JQN6</accession>
<dbReference type="EMBL" id="JACSDZ010000011">
    <property type="protein sequence ID" value="KAF7391886.1"/>
    <property type="molecule type" value="Genomic_DNA"/>
</dbReference>
<sequence>MKSYTFRLTLLLVLIFAVAHLTAEECPPENCLPEDQCSIKVKNGGTCTNGNKCCSVVKTEYKTHCRHFFGACLNKCNDRVWIREAVDCADNQRCSPAPSPSPLPPPSPPPTPSPPTYSSSSLSSENQPKEFVNAVVKDDYWSITRLDAELES</sequence>
<evidence type="ECO:0000313" key="4">
    <source>
        <dbReference type="Proteomes" id="UP000617340"/>
    </source>
</evidence>
<dbReference type="Proteomes" id="UP000617340">
    <property type="component" value="Unassembled WGS sequence"/>
</dbReference>
<feature type="region of interest" description="Disordered" evidence="1">
    <location>
        <begin position="92"/>
        <end position="128"/>
    </location>
</feature>
<evidence type="ECO:0000313" key="3">
    <source>
        <dbReference type="EMBL" id="KAF7391886.1"/>
    </source>
</evidence>
<evidence type="ECO:0000256" key="1">
    <source>
        <dbReference type="SAM" id="MobiDB-lite"/>
    </source>
</evidence>
<reference evidence="3" key="1">
    <citation type="journal article" date="2020" name="G3 (Bethesda)">
        <title>High-Quality Assemblies for Three Invasive Social Wasps from the &lt;i&gt;Vespula&lt;/i&gt; Genus.</title>
        <authorList>
            <person name="Harrop T.W.R."/>
            <person name="Guhlin J."/>
            <person name="McLaughlin G.M."/>
            <person name="Permina E."/>
            <person name="Stockwell P."/>
            <person name="Gilligan J."/>
            <person name="Le Lec M.F."/>
            <person name="Gruber M.A.M."/>
            <person name="Quinn O."/>
            <person name="Lovegrove M."/>
            <person name="Duncan E.J."/>
            <person name="Remnant E.J."/>
            <person name="Van Eeckhoven J."/>
            <person name="Graham B."/>
            <person name="Knapp R.A."/>
            <person name="Langford K.W."/>
            <person name="Kronenberg Z."/>
            <person name="Press M.O."/>
            <person name="Eacker S.M."/>
            <person name="Wilson-Rankin E.E."/>
            <person name="Purcell J."/>
            <person name="Lester P.J."/>
            <person name="Dearden P.K."/>
        </authorList>
    </citation>
    <scope>NUCLEOTIDE SEQUENCE</scope>
    <source>
        <strain evidence="3">Linc-1</strain>
    </source>
</reference>
<feature type="signal peptide" evidence="2">
    <location>
        <begin position="1"/>
        <end position="23"/>
    </location>
</feature>
<comment type="caution">
    <text evidence="3">The sequence shown here is derived from an EMBL/GenBank/DDBJ whole genome shotgun (WGS) entry which is preliminary data.</text>
</comment>
<feature type="chain" id="PRO_5032809980" evidence="2">
    <location>
        <begin position="24"/>
        <end position="152"/>
    </location>
</feature>
<name>A0A834JQN6_VESGE</name>
<keyword evidence="2" id="KW-0732">Signal</keyword>
<keyword evidence="4" id="KW-1185">Reference proteome</keyword>
<evidence type="ECO:0000256" key="2">
    <source>
        <dbReference type="SAM" id="SignalP"/>
    </source>
</evidence>
<protein>
    <submittedName>
        <fullName evidence="3">Uncharacterized protein</fullName>
    </submittedName>
</protein>
<feature type="compositionally biased region" description="Pro residues" evidence="1">
    <location>
        <begin position="97"/>
        <end position="115"/>
    </location>
</feature>